<keyword evidence="2" id="KW-0175">Coiled coil</keyword>
<dbReference type="OrthoDB" id="2129069at2759"/>
<dbReference type="PANTHER" id="PTHR12499">
    <property type="entry name" value="OPTIC ATROPHY 3 PROTEIN OPA3"/>
    <property type="match status" value="1"/>
</dbReference>
<dbReference type="InterPro" id="IPR010754">
    <property type="entry name" value="OPA3-like"/>
</dbReference>
<dbReference type="Pfam" id="PF07047">
    <property type="entry name" value="OPA3"/>
    <property type="match status" value="1"/>
</dbReference>
<dbReference type="PANTHER" id="PTHR12499:SF0">
    <property type="entry name" value="OPTIC ATROPHY 3 PROTEIN"/>
    <property type="match status" value="1"/>
</dbReference>
<comment type="similarity">
    <text evidence="1">Belongs to the OPA3 family.</text>
</comment>
<evidence type="ECO:0000256" key="3">
    <source>
        <dbReference type="SAM" id="MobiDB-lite"/>
    </source>
</evidence>
<gene>
    <name evidence="4" type="ORF">K402DRAFT_451789</name>
</gene>
<dbReference type="GO" id="GO:0019216">
    <property type="term" value="P:regulation of lipid metabolic process"/>
    <property type="evidence" value="ECO:0007669"/>
    <property type="project" value="TreeGrafter"/>
</dbReference>
<evidence type="ECO:0008006" key="6">
    <source>
        <dbReference type="Google" id="ProtNLM"/>
    </source>
</evidence>
<evidence type="ECO:0000256" key="1">
    <source>
        <dbReference type="ARBA" id="ARBA00007584"/>
    </source>
</evidence>
<accession>A0A6G1H936</accession>
<dbReference type="GO" id="GO:0005739">
    <property type="term" value="C:mitochondrion"/>
    <property type="evidence" value="ECO:0007669"/>
    <property type="project" value="TreeGrafter"/>
</dbReference>
<reference evidence="4" key="1">
    <citation type="journal article" date="2020" name="Stud. Mycol.">
        <title>101 Dothideomycetes genomes: a test case for predicting lifestyles and emergence of pathogens.</title>
        <authorList>
            <person name="Haridas S."/>
            <person name="Albert R."/>
            <person name="Binder M."/>
            <person name="Bloem J."/>
            <person name="Labutti K."/>
            <person name="Salamov A."/>
            <person name="Andreopoulos B."/>
            <person name="Baker S."/>
            <person name="Barry K."/>
            <person name="Bills G."/>
            <person name="Bluhm B."/>
            <person name="Cannon C."/>
            <person name="Castanera R."/>
            <person name="Culley D."/>
            <person name="Daum C."/>
            <person name="Ezra D."/>
            <person name="Gonzalez J."/>
            <person name="Henrissat B."/>
            <person name="Kuo A."/>
            <person name="Liang C."/>
            <person name="Lipzen A."/>
            <person name="Lutzoni F."/>
            <person name="Magnuson J."/>
            <person name="Mondo S."/>
            <person name="Nolan M."/>
            <person name="Ohm R."/>
            <person name="Pangilinan J."/>
            <person name="Park H.-J."/>
            <person name="Ramirez L."/>
            <person name="Alfaro M."/>
            <person name="Sun H."/>
            <person name="Tritt A."/>
            <person name="Yoshinaga Y."/>
            <person name="Zwiers L.-H."/>
            <person name="Turgeon B."/>
            <person name="Goodwin S."/>
            <person name="Spatafora J."/>
            <person name="Crous P."/>
            <person name="Grigoriev I."/>
        </authorList>
    </citation>
    <scope>NUCLEOTIDE SEQUENCE</scope>
    <source>
        <strain evidence="4">CBS 113979</strain>
    </source>
</reference>
<keyword evidence="5" id="KW-1185">Reference proteome</keyword>
<dbReference type="Proteomes" id="UP000800041">
    <property type="component" value="Unassembled WGS sequence"/>
</dbReference>
<evidence type="ECO:0000313" key="5">
    <source>
        <dbReference type="Proteomes" id="UP000800041"/>
    </source>
</evidence>
<dbReference type="EMBL" id="ML977144">
    <property type="protein sequence ID" value="KAF1989577.1"/>
    <property type="molecule type" value="Genomic_DNA"/>
</dbReference>
<feature type="region of interest" description="Disordered" evidence="3">
    <location>
        <begin position="192"/>
        <end position="275"/>
    </location>
</feature>
<feature type="compositionally biased region" description="Polar residues" evidence="3">
    <location>
        <begin position="231"/>
        <end position="268"/>
    </location>
</feature>
<dbReference type="AlphaFoldDB" id="A0A6G1H936"/>
<proteinExistence type="inferred from homology"/>
<evidence type="ECO:0000313" key="4">
    <source>
        <dbReference type="EMBL" id="KAF1989577.1"/>
    </source>
</evidence>
<sequence length="275" mass="30345">MSLTVKIGSLVIRTLAKPVSNAIKSRAREHETFRKYCIGFAQGLHRIDMRLRLGLLQDPAVIDRQIAKEVAEAEARRRRDEAPTVKTKEQSLADEQLTAKEREKIKEKAKAAARPRIRPLSEAKAIETGANFISETFLFAVAGGLIIAESLRSRWKESNRREDVADRLDQLESQIEELSAKNATLEQQLRIKHAEPPKKPIKAPLPDSSAGSPPKQGSVVTAAPIQRMEQDNSTKASQSDAQTTLSKSPAVSNAPESEQPSTPGSWISSVAIWKK</sequence>
<name>A0A6G1H936_9PEZI</name>
<organism evidence="4 5">
    <name type="scientific">Aulographum hederae CBS 113979</name>
    <dbReference type="NCBI Taxonomy" id="1176131"/>
    <lineage>
        <taxon>Eukaryota</taxon>
        <taxon>Fungi</taxon>
        <taxon>Dikarya</taxon>
        <taxon>Ascomycota</taxon>
        <taxon>Pezizomycotina</taxon>
        <taxon>Dothideomycetes</taxon>
        <taxon>Pleosporomycetidae</taxon>
        <taxon>Aulographales</taxon>
        <taxon>Aulographaceae</taxon>
    </lineage>
</organism>
<evidence type="ECO:0000256" key="2">
    <source>
        <dbReference type="ARBA" id="ARBA00023054"/>
    </source>
</evidence>
<protein>
    <recommendedName>
        <fullName evidence="6">OPA3-domain-containing protein</fullName>
    </recommendedName>
</protein>